<keyword evidence="1" id="KW-0812">Transmembrane</keyword>
<keyword evidence="1" id="KW-0472">Membrane</keyword>
<name>A0A1E7XDB0_9LACO</name>
<feature type="transmembrane region" description="Helical" evidence="1">
    <location>
        <begin position="21"/>
        <end position="43"/>
    </location>
</feature>
<dbReference type="Proteomes" id="UP000177010">
    <property type="component" value="Unassembled WGS sequence"/>
</dbReference>
<reference evidence="2 3" key="1">
    <citation type="submission" date="2016-09" db="EMBL/GenBank/DDBJ databases">
        <title>Genome Sequence of Lactobacillus sunkii Strain CG01.</title>
        <authorList>
            <person name="Poehlein A."/>
            <person name="Gabris C."/>
            <person name="Bengelsdorf F.R."/>
            <person name="Duerre P."/>
            <person name="Daniel R."/>
        </authorList>
    </citation>
    <scope>NUCLEOTIDE SEQUENCE [LARGE SCALE GENOMIC DNA]</scope>
    <source>
        <strain evidence="2 3">CG_D</strain>
    </source>
</reference>
<comment type="caution">
    <text evidence="2">The sequence shown here is derived from an EMBL/GenBank/DDBJ whole genome shotgun (WGS) entry which is preliminary data.</text>
</comment>
<dbReference type="AlphaFoldDB" id="A0A1E7XDB0"/>
<evidence type="ECO:0000313" key="3">
    <source>
        <dbReference type="Proteomes" id="UP000177010"/>
    </source>
</evidence>
<dbReference type="STRING" id="481719.LASUN_11820"/>
<proteinExistence type="predicted"/>
<accession>A0A1E7XDB0</accession>
<feature type="transmembrane region" description="Helical" evidence="1">
    <location>
        <begin position="55"/>
        <end position="73"/>
    </location>
</feature>
<feature type="transmembrane region" description="Helical" evidence="1">
    <location>
        <begin position="94"/>
        <end position="120"/>
    </location>
</feature>
<dbReference type="EMBL" id="MIQE01000011">
    <property type="protein sequence ID" value="OFA11110.1"/>
    <property type="molecule type" value="Genomic_DNA"/>
</dbReference>
<feature type="transmembrane region" description="Helical" evidence="1">
    <location>
        <begin position="178"/>
        <end position="200"/>
    </location>
</feature>
<organism evidence="2 3">
    <name type="scientific">Lentilactobacillus sunkii</name>
    <dbReference type="NCBI Taxonomy" id="481719"/>
    <lineage>
        <taxon>Bacteria</taxon>
        <taxon>Bacillati</taxon>
        <taxon>Bacillota</taxon>
        <taxon>Bacilli</taxon>
        <taxon>Lactobacillales</taxon>
        <taxon>Lactobacillaceae</taxon>
        <taxon>Lentilactobacillus</taxon>
    </lineage>
</organism>
<keyword evidence="1" id="KW-1133">Transmembrane helix</keyword>
<gene>
    <name evidence="2" type="ORF">LASUN_11820</name>
</gene>
<dbReference type="RefSeq" id="WP_070367748.1">
    <property type="nucleotide sequence ID" value="NZ_JAZHVW010000004.1"/>
</dbReference>
<feature type="transmembrane region" description="Helical" evidence="1">
    <location>
        <begin position="140"/>
        <end position="171"/>
    </location>
</feature>
<protein>
    <recommendedName>
        <fullName evidence="4">ABC-2 family transporter protein</fullName>
    </recommendedName>
</protein>
<feature type="transmembrane region" description="Helical" evidence="1">
    <location>
        <begin position="228"/>
        <end position="249"/>
    </location>
</feature>
<evidence type="ECO:0000256" key="1">
    <source>
        <dbReference type="SAM" id="Phobius"/>
    </source>
</evidence>
<evidence type="ECO:0000313" key="2">
    <source>
        <dbReference type="EMBL" id="OFA11110.1"/>
    </source>
</evidence>
<evidence type="ECO:0008006" key="4">
    <source>
        <dbReference type="Google" id="ProtNLM"/>
    </source>
</evidence>
<sequence>MKTNKVTKFLFRKQIIGLAEMYVFLFVAFLVLPFIFSLISGSLSDYSLAEQMSGTWVTAAFGVYMFAISTLSYENFKFLIQNGISRQTFFNSQIVVNGLLILIGNTFNLAYQYLVLMPLVHARNTNIFMSSYAGYFHNSIVAFLFNFIFSGLLLVVGALAGMVIGNFLTLFSKFIQRIILIVTPIVGYITLMYAASRVILHHDFEMTWVANFAKFVLGYRSTGSYDPFPMIVAMIVVSAIMLLIVRYLFSKKQLKRE</sequence>